<accession>A0ABR2I5G6</accession>
<name>A0ABR2I5G6_9EUKA</name>
<reference evidence="1 2" key="1">
    <citation type="submission" date="2024-04" db="EMBL/GenBank/DDBJ databases">
        <title>Tritrichomonas musculus Genome.</title>
        <authorList>
            <person name="Alves-Ferreira E."/>
            <person name="Grigg M."/>
            <person name="Lorenzi H."/>
            <person name="Galac M."/>
        </authorList>
    </citation>
    <scope>NUCLEOTIDE SEQUENCE [LARGE SCALE GENOMIC DNA]</scope>
    <source>
        <strain evidence="1 2">EAF2021</strain>
    </source>
</reference>
<dbReference type="Proteomes" id="UP001470230">
    <property type="component" value="Unassembled WGS sequence"/>
</dbReference>
<organism evidence="1 2">
    <name type="scientific">Tritrichomonas musculus</name>
    <dbReference type="NCBI Taxonomy" id="1915356"/>
    <lineage>
        <taxon>Eukaryota</taxon>
        <taxon>Metamonada</taxon>
        <taxon>Parabasalia</taxon>
        <taxon>Tritrichomonadida</taxon>
        <taxon>Tritrichomonadidae</taxon>
        <taxon>Tritrichomonas</taxon>
    </lineage>
</organism>
<dbReference type="EMBL" id="JAPFFF010000020">
    <property type="protein sequence ID" value="KAK8857752.1"/>
    <property type="molecule type" value="Genomic_DNA"/>
</dbReference>
<sequence length="120" mass="14762">MLKAPREIKERRFQDKYERSVIQEKLENFDYKKSKAWLKLTSKFGDKVNHKLLLSIAHLVSKQFNIELCREYKRRKEMLIKWFDENIDTVWPYVNDNLVFEYVDGRSTVTKYENIFEKYK</sequence>
<protein>
    <submittedName>
        <fullName evidence="1">Uncharacterized protein</fullName>
    </submittedName>
</protein>
<keyword evidence="2" id="KW-1185">Reference proteome</keyword>
<evidence type="ECO:0000313" key="1">
    <source>
        <dbReference type="EMBL" id="KAK8857752.1"/>
    </source>
</evidence>
<gene>
    <name evidence="1" type="ORF">M9Y10_016162</name>
</gene>
<evidence type="ECO:0000313" key="2">
    <source>
        <dbReference type="Proteomes" id="UP001470230"/>
    </source>
</evidence>
<proteinExistence type="predicted"/>
<comment type="caution">
    <text evidence="1">The sequence shown here is derived from an EMBL/GenBank/DDBJ whole genome shotgun (WGS) entry which is preliminary data.</text>
</comment>